<reference evidence="1" key="1">
    <citation type="submission" date="2020-03" db="EMBL/GenBank/DDBJ databases">
        <title>The deep terrestrial virosphere.</title>
        <authorList>
            <person name="Holmfeldt K."/>
            <person name="Nilsson E."/>
            <person name="Simone D."/>
            <person name="Lopez-Fernandez M."/>
            <person name="Wu X."/>
            <person name="de Brujin I."/>
            <person name="Lundin D."/>
            <person name="Andersson A."/>
            <person name="Bertilsson S."/>
            <person name="Dopson M."/>
        </authorList>
    </citation>
    <scope>NUCLEOTIDE SEQUENCE</scope>
    <source>
        <strain evidence="1">MM415A07519</strain>
    </source>
</reference>
<gene>
    <name evidence="1" type="ORF">MM415A07519_0006</name>
</gene>
<accession>A0A6M3JFZ1</accession>
<sequence>MVRYECPECGHRWRGRGRVPGGEVHCPRCGTVAYTYVKAKVPMREGTGGT</sequence>
<dbReference type="AlphaFoldDB" id="A0A6M3JFZ1"/>
<dbReference type="EMBL" id="MT141599">
    <property type="protein sequence ID" value="QJA68238.1"/>
    <property type="molecule type" value="Genomic_DNA"/>
</dbReference>
<evidence type="ECO:0000313" key="1">
    <source>
        <dbReference type="EMBL" id="QJA68238.1"/>
    </source>
</evidence>
<organism evidence="1">
    <name type="scientific">viral metagenome</name>
    <dbReference type="NCBI Taxonomy" id="1070528"/>
    <lineage>
        <taxon>unclassified sequences</taxon>
        <taxon>metagenomes</taxon>
        <taxon>organismal metagenomes</taxon>
    </lineage>
</organism>
<name>A0A6M3JFZ1_9ZZZZ</name>
<protein>
    <submittedName>
        <fullName evidence="1">Uncharacterized protein</fullName>
    </submittedName>
</protein>
<proteinExistence type="predicted"/>